<dbReference type="InterPro" id="IPR025048">
    <property type="entry name" value="DUF3987"/>
</dbReference>
<accession>A0AAX3P7U6</accession>
<reference evidence="1" key="1">
    <citation type="submission" date="2023-02" db="EMBL/GenBank/DDBJ databases">
        <title>The sequence of Aeromonas hydrophila K533.</title>
        <authorList>
            <person name="Luo X."/>
        </authorList>
    </citation>
    <scope>NUCLEOTIDE SEQUENCE</scope>
    <source>
        <strain evidence="1">K533</strain>
    </source>
</reference>
<dbReference type="AlphaFoldDB" id="A0AAX3P7U6"/>
<evidence type="ECO:0000313" key="1">
    <source>
        <dbReference type="EMBL" id="WEE27567.1"/>
    </source>
</evidence>
<dbReference type="Proteomes" id="UP001214666">
    <property type="component" value="Chromosome"/>
</dbReference>
<proteinExistence type="predicted"/>
<gene>
    <name evidence="1" type="ORF">PY771_04420</name>
</gene>
<sequence length="417" mass="47043">MNTTPIKLNLIGEFPIHVLEEQLQGVMRQIQQQTQAPLGLIASSVLSAMGLACQDLVDVSPKAGLIHPVSLFFITKADSGERKTAVDELVMKPFRKLELMAEQQYRDAHAQYTIELSVWEEEQKACKKALHKAILAKEDASLEKQALRMVEAAKPPVPSNKKWLLNDVTSAAIKHAISAYGHTIGVFSDESAHLFASDFMRETSVLNSLWGAKPISAMRVSTQGATTIGDYRFSLSLMVQGPLFERFLDRQGEQARESGFFARCLLSEPHSTQGSRFFCDELSPGDVNATSLNDFYHTVEKLLKASQMRRELGKPRMCLTLSPEARARWFEASNYVENNIGPFGEWREYRDFASKFMEHASRIAAVLHCFTKRSPVISDVSMHAAIVIVNWYFQHFIQQFKERTVPNDIREANELNN</sequence>
<dbReference type="Pfam" id="PF13148">
    <property type="entry name" value="DUF3987"/>
    <property type="match status" value="1"/>
</dbReference>
<name>A0AAX3P7U6_AERHY</name>
<evidence type="ECO:0000313" key="2">
    <source>
        <dbReference type="Proteomes" id="UP001214666"/>
    </source>
</evidence>
<organism evidence="1 2">
    <name type="scientific">Aeromonas hydrophila</name>
    <dbReference type="NCBI Taxonomy" id="644"/>
    <lineage>
        <taxon>Bacteria</taxon>
        <taxon>Pseudomonadati</taxon>
        <taxon>Pseudomonadota</taxon>
        <taxon>Gammaproteobacteria</taxon>
        <taxon>Aeromonadales</taxon>
        <taxon>Aeromonadaceae</taxon>
        <taxon>Aeromonas</taxon>
    </lineage>
</organism>
<dbReference type="EMBL" id="CP118942">
    <property type="protein sequence ID" value="WEE27567.1"/>
    <property type="molecule type" value="Genomic_DNA"/>
</dbReference>
<dbReference type="RefSeq" id="WP_275115742.1">
    <property type="nucleotide sequence ID" value="NZ_CP118942.1"/>
</dbReference>
<protein>
    <submittedName>
        <fullName evidence="1">YfjI family protein</fullName>
    </submittedName>
</protein>